<proteinExistence type="predicted"/>
<keyword evidence="1" id="KW-0472">Membrane</keyword>
<evidence type="ECO:0000256" key="1">
    <source>
        <dbReference type="SAM" id="Phobius"/>
    </source>
</evidence>
<protein>
    <submittedName>
        <fullName evidence="2">Uncharacterized protein</fullName>
    </submittedName>
</protein>
<keyword evidence="1" id="KW-0812">Transmembrane</keyword>
<keyword evidence="1" id="KW-1133">Transmembrane helix</keyword>
<dbReference type="Proteomes" id="UP000292919">
    <property type="component" value="Unassembled WGS sequence"/>
</dbReference>
<keyword evidence="3" id="KW-1185">Reference proteome</keyword>
<organism evidence="2 3">
    <name type="scientific">Desulfovibrio legallii</name>
    <dbReference type="NCBI Taxonomy" id="571438"/>
    <lineage>
        <taxon>Bacteria</taxon>
        <taxon>Pseudomonadati</taxon>
        <taxon>Thermodesulfobacteriota</taxon>
        <taxon>Desulfovibrionia</taxon>
        <taxon>Desulfovibrionales</taxon>
        <taxon>Desulfovibrionaceae</taxon>
        <taxon>Desulfovibrio</taxon>
    </lineage>
</organism>
<dbReference type="RefSeq" id="WP_118230205.1">
    <property type="nucleotide sequence ID" value="NZ_DBFBQU010000263.1"/>
</dbReference>
<dbReference type="EMBL" id="SIXC01000005">
    <property type="protein sequence ID" value="TBH80539.1"/>
    <property type="molecule type" value="Genomic_DNA"/>
</dbReference>
<sequence>MIVRIIEFFRARLKGTIRACLVLLALVVLWDALFVPKEHVHTFMERLPGFWAVFGFVACVVIIIVSKWFGHLGIMTREDYYDD</sequence>
<accession>A0A6H3FBV7</accession>
<reference evidence="2 3" key="1">
    <citation type="submission" date="2018-12" db="EMBL/GenBank/DDBJ databases">
        <title>First genome draft of Desulfovibrio legallis sp. nov.</title>
        <authorList>
            <person name="Ben Dhia O."/>
            <person name="Najjari A."/>
            <person name="Ferjani R."/>
            <person name="Fhoula I."/>
            <person name="Fardeau M.-L."/>
            <person name="Boudabbous A."/>
            <person name="Ouzari H.I."/>
        </authorList>
    </citation>
    <scope>NUCLEOTIDE SEQUENCE [LARGE SCALE GENOMIC DNA]</scope>
    <source>
        <strain evidence="2 3">H1T</strain>
    </source>
</reference>
<comment type="caution">
    <text evidence="2">The sequence shown here is derived from an EMBL/GenBank/DDBJ whole genome shotgun (WGS) entry which is preliminary data.</text>
</comment>
<dbReference type="AlphaFoldDB" id="A0A6H3FBV7"/>
<name>A0A6H3FBV7_9BACT</name>
<evidence type="ECO:0000313" key="2">
    <source>
        <dbReference type="EMBL" id="TBH80539.1"/>
    </source>
</evidence>
<gene>
    <name evidence="2" type="ORF">EB812_05235</name>
</gene>
<feature type="transmembrane region" description="Helical" evidence="1">
    <location>
        <begin position="50"/>
        <end position="69"/>
    </location>
</feature>
<evidence type="ECO:0000313" key="3">
    <source>
        <dbReference type="Proteomes" id="UP000292919"/>
    </source>
</evidence>